<reference evidence="2" key="1">
    <citation type="submission" date="2015-10" db="EMBL/GenBank/DDBJ databases">
        <authorList>
            <person name="Gilbert D.G."/>
        </authorList>
    </citation>
    <scope>NUCLEOTIDE SEQUENCE</scope>
</reference>
<proteinExistence type="predicted"/>
<keyword evidence="1" id="KW-0812">Transmembrane</keyword>
<protein>
    <submittedName>
        <fullName evidence="2">Uncharacterized protein</fullName>
    </submittedName>
</protein>
<sequence>MKQTGIYLILGGAVVFILVFIGKIMALVFNNPLLGLALMAVVIGVFILLYSIIQEERVAKKDESFRGIDK</sequence>
<evidence type="ECO:0000313" key="2">
    <source>
        <dbReference type="EMBL" id="CUV10013.1"/>
    </source>
</evidence>
<keyword evidence="1" id="KW-0472">Membrane</keyword>
<dbReference type="AlphaFoldDB" id="A0A160VH85"/>
<feature type="transmembrane region" description="Helical" evidence="1">
    <location>
        <begin position="7"/>
        <end position="27"/>
    </location>
</feature>
<accession>A0A160VH85</accession>
<keyword evidence="1" id="KW-1133">Transmembrane helix</keyword>
<evidence type="ECO:0000256" key="1">
    <source>
        <dbReference type="SAM" id="Phobius"/>
    </source>
</evidence>
<dbReference type="EMBL" id="FAXC01000341">
    <property type="protein sequence ID" value="CUV10013.1"/>
    <property type="molecule type" value="Genomic_DNA"/>
</dbReference>
<name>A0A160VH85_9ZZZZ</name>
<feature type="transmembrane region" description="Helical" evidence="1">
    <location>
        <begin position="33"/>
        <end position="53"/>
    </location>
</feature>
<gene>
    <name evidence="2" type="ORF">MGWOODY_Mmi2664</name>
</gene>
<organism evidence="2">
    <name type="scientific">hydrothermal vent metagenome</name>
    <dbReference type="NCBI Taxonomy" id="652676"/>
    <lineage>
        <taxon>unclassified sequences</taxon>
        <taxon>metagenomes</taxon>
        <taxon>ecological metagenomes</taxon>
    </lineage>
</organism>